<dbReference type="GO" id="GO:0034203">
    <property type="term" value="P:glycolipid translocation"/>
    <property type="evidence" value="ECO:0007669"/>
    <property type="project" value="TreeGrafter"/>
</dbReference>
<feature type="transmembrane region" description="Helical" evidence="10">
    <location>
        <begin position="117"/>
        <end position="139"/>
    </location>
</feature>
<dbReference type="Pfam" id="PF04506">
    <property type="entry name" value="Rft-1"/>
    <property type="match status" value="1"/>
</dbReference>
<dbReference type="AlphaFoldDB" id="A0A9W8I9J1"/>
<evidence type="ECO:0000256" key="5">
    <source>
        <dbReference type="ARBA" id="ARBA00022824"/>
    </source>
</evidence>
<sequence length="581" mass="63456">MSQNRIAVKRNGHIDHAPIVDAQSDSQGAFAGAQYLMGLQIFVRLATFSMNILVIYIAGRKAFGVASIRFELLLSTILFLSREGMRNALLRVDTTISGRNKPAASAQKRPSSQEQHIINAALVPIAVGMMMASCLYWIYVGGSASMSEDFSFYQSSLTIYILAAWIELCVEPLYVLSRARVLFKLQAKCEAIAVTCRCVGVVATLLLGYYLTTDQSETNPLRLLAFSIGQLAYAIAIIISYAWYMSQELGYSIWLCYIPHKENGDGYISNAIGSLAATFVGQSLIKHLLTQGDSMVMARFATAEEMGTFALVSNYGSIPARVFFLPLEEASRAVFSKTAAANNTANLTISGSKSVKKDAQAQIHNARNVLTALGKLQFLLGLFLIVFGALYSPILAALARQSDVAVSRALAVYCAYLPFMGLNGFLEAFVHSVATKSQLIRINVWMAIFTVVYVLVAIEALWRFKLGSAGIIGANMLNMALRIIYCKMYISKWFANISGPRFREMLPHPVVIGMCAGSGAISIAMKTILSHLPSTPFHLSMLAIGGSLGIATLISVWIYEQPFIRSVRALRTGSLLHTKTE</sequence>
<evidence type="ECO:0000313" key="11">
    <source>
        <dbReference type="EMBL" id="KAJ2849606.1"/>
    </source>
</evidence>
<keyword evidence="7 10" id="KW-0472">Membrane</keyword>
<name>A0A9W8I9J1_9FUNG</name>
<feature type="transmembrane region" description="Helical" evidence="10">
    <location>
        <begin position="506"/>
        <end position="525"/>
    </location>
</feature>
<dbReference type="Proteomes" id="UP001139887">
    <property type="component" value="Unassembled WGS sequence"/>
</dbReference>
<comment type="function">
    <text evidence="9 10">Intramembrane glycolipid transporter that operates in the biosynthetic pathway of dolichol-linked oligosaccharides, the glycan precursors employed in protein asparagine (N)-glycosylation. The sequential addition of sugars to dolichol pyrophosphate produces dolichol-linked oligosaccharides containing fourteen sugars, including two GlcNAcs, nine mannoses and three glucoses. Once assembled, the oligosaccharide is transferred from the lipid to nascent proteins by oligosaccharyltransferases. The assembly of dolichol-linked oligosaccharides begins on the cytosolic side of the endoplasmic reticulum membrane and finishes in its lumen. RFT1 could mediate the translocation of the cytosolically oriented intermediate DolPP-GlcNAc2Man5, produced by ALG11, into the ER lumen where dolichol-linked oligosaccharides assembly continues. However, the intramembrane lipid transporter activity could not be confirmed in vitro.</text>
</comment>
<dbReference type="PANTHER" id="PTHR13117:SF5">
    <property type="entry name" value="PROTEIN RFT1 HOMOLOG"/>
    <property type="match status" value="1"/>
</dbReference>
<evidence type="ECO:0000256" key="10">
    <source>
        <dbReference type="RuleBase" id="RU365067"/>
    </source>
</evidence>
<accession>A0A9W8I9J1</accession>
<feature type="transmembrane region" description="Helical" evidence="10">
    <location>
        <begin position="63"/>
        <end position="81"/>
    </location>
</feature>
<evidence type="ECO:0000256" key="3">
    <source>
        <dbReference type="ARBA" id="ARBA00010288"/>
    </source>
</evidence>
<dbReference type="EMBL" id="JANBUW010000068">
    <property type="protein sequence ID" value="KAJ2849606.1"/>
    <property type="molecule type" value="Genomic_DNA"/>
</dbReference>
<feature type="transmembrane region" description="Helical" evidence="10">
    <location>
        <begin position="151"/>
        <end position="170"/>
    </location>
</feature>
<proteinExistence type="inferred from homology"/>
<feature type="transmembrane region" description="Helical" evidence="10">
    <location>
        <begin position="35"/>
        <end position="57"/>
    </location>
</feature>
<comment type="caution">
    <text evidence="11">The sequence shown here is derived from an EMBL/GenBank/DDBJ whole genome shotgun (WGS) entry which is preliminary data.</text>
</comment>
<dbReference type="GO" id="GO:0005789">
    <property type="term" value="C:endoplasmic reticulum membrane"/>
    <property type="evidence" value="ECO:0007669"/>
    <property type="project" value="UniProtKB-SubCell"/>
</dbReference>
<evidence type="ECO:0000256" key="9">
    <source>
        <dbReference type="ARBA" id="ARBA00045912"/>
    </source>
</evidence>
<feature type="transmembrane region" description="Helical" evidence="10">
    <location>
        <begin position="468"/>
        <end position="485"/>
    </location>
</feature>
<feature type="transmembrane region" description="Helical" evidence="10">
    <location>
        <begin position="410"/>
        <end position="430"/>
    </location>
</feature>
<dbReference type="OrthoDB" id="9979195at2759"/>
<feature type="transmembrane region" description="Helical" evidence="10">
    <location>
        <begin position="376"/>
        <end position="398"/>
    </location>
</feature>
<feature type="transmembrane region" description="Helical" evidence="10">
    <location>
        <begin position="537"/>
        <end position="559"/>
    </location>
</feature>
<evidence type="ECO:0000256" key="8">
    <source>
        <dbReference type="ARBA" id="ARBA00044793"/>
    </source>
</evidence>
<evidence type="ECO:0000256" key="1">
    <source>
        <dbReference type="ARBA" id="ARBA00004477"/>
    </source>
</evidence>
<protein>
    <recommendedName>
        <fullName evidence="8 10">Man(5)GlcNAc(2)-PP-dolichol translocation protein RFT1</fullName>
    </recommendedName>
</protein>
<feature type="transmembrane region" description="Helical" evidence="10">
    <location>
        <begin position="191"/>
        <end position="211"/>
    </location>
</feature>
<dbReference type="PANTHER" id="PTHR13117">
    <property type="entry name" value="ENDOPLASMIC RETICULUM MULTISPAN TRANSMEMBRANE PROTEIN-RELATED"/>
    <property type="match status" value="1"/>
</dbReference>
<dbReference type="GO" id="GO:0006488">
    <property type="term" value="P:dolichol-linked oligosaccharide biosynthetic process"/>
    <property type="evidence" value="ECO:0007669"/>
    <property type="project" value="InterPro"/>
</dbReference>
<comment type="similarity">
    <text evidence="3 10">Belongs to the RFT1 family.</text>
</comment>
<evidence type="ECO:0000256" key="7">
    <source>
        <dbReference type="ARBA" id="ARBA00023136"/>
    </source>
</evidence>
<comment type="pathway">
    <text evidence="2">Protein modification; protein glycosylation.</text>
</comment>
<feature type="transmembrane region" description="Helical" evidence="10">
    <location>
        <begin position="442"/>
        <end position="462"/>
    </location>
</feature>
<keyword evidence="12" id="KW-1185">Reference proteome</keyword>
<reference evidence="11" key="1">
    <citation type="submission" date="2022-07" db="EMBL/GenBank/DDBJ databases">
        <title>Phylogenomic reconstructions and comparative analyses of Kickxellomycotina fungi.</title>
        <authorList>
            <person name="Reynolds N.K."/>
            <person name="Stajich J.E."/>
            <person name="Barry K."/>
            <person name="Grigoriev I.V."/>
            <person name="Crous P."/>
            <person name="Smith M.E."/>
        </authorList>
    </citation>
    <scope>NUCLEOTIDE SEQUENCE</scope>
    <source>
        <strain evidence="11">NRRL 1566</strain>
    </source>
</reference>
<organism evidence="11 12">
    <name type="scientific">Coemansia brasiliensis</name>
    <dbReference type="NCBI Taxonomy" id="2650707"/>
    <lineage>
        <taxon>Eukaryota</taxon>
        <taxon>Fungi</taxon>
        <taxon>Fungi incertae sedis</taxon>
        <taxon>Zoopagomycota</taxon>
        <taxon>Kickxellomycotina</taxon>
        <taxon>Kickxellomycetes</taxon>
        <taxon>Kickxellales</taxon>
        <taxon>Kickxellaceae</taxon>
        <taxon>Coemansia</taxon>
    </lineage>
</organism>
<evidence type="ECO:0000256" key="6">
    <source>
        <dbReference type="ARBA" id="ARBA00022989"/>
    </source>
</evidence>
<evidence type="ECO:0000313" key="12">
    <source>
        <dbReference type="Proteomes" id="UP001139887"/>
    </source>
</evidence>
<keyword evidence="5 10" id="KW-0256">Endoplasmic reticulum</keyword>
<keyword evidence="6 10" id="KW-1133">Transmembrane helix</keyword>
<keyword evidence="10" id="KW-0813">Transport</keyword>
<gene>
    <name evidence="11" type="primary">RFT1</name>
    <name evidence="11" type="ORF">IWW36_002503</name>
</gene>
<comment type="subcellular location">
    <subcellularLocation>
        <location evidence="1 10">Endoplasmic reticulum membrane</location>
        <topology evidence="1 10">Multi-pass membrane protein</topology>
    </subcellularLocation>
</comment>
<evidence type="ECO:0000256" key="4">
    <source>
        <dbReference type="ARBA" id="ARBA00022692"/>
    </source>
</evidence>
<evidence type="ECO:0000256" key="2">
    <source>
        <dbReference type="ARBA" id="ARBA00004922"/>
    </source>
</evidence>
<dbReference type="InterPro" id="IPR007594">
    <property type="entry name" value="RFT1"/>
</dbReference>
<feature type="transmembrane region" description="Helical" evidence="10">
    <location>
        <begin position="223"/>
        <end position="244"/>
    </location>
</feature>
<keyword evidence="4 10" id="KW-0812">Transmembrane</keyword>